<feature type="region of interest" description="Disordered" evidence="1">
    <location>
        <begin position="50"/>
        <end position="88"/>
    </location>
</feature>
<dbReference type="EMBL" id="LLXI01000138">
    <property type="protein sequence ID" value="PKY41221.1"/>
    <property type="molecule type" value="Genomic_DNA"/>
</dbReference>
<evidence type="ECO:0000256" key="1">
    <source>
        <dbReference type="SAM" id="MobiDB-lite"/>
    </source>
</evidence>
<feature type="compositionally biased region" description="Basic and acidic residues" evidence="1">
    <location>
        <begin position="79"/>
        <end position="88"/>
    </location>
</feature>
<name>A0A2I1G3R2_9GLOM</name>
<sequence length="128" mass="14990">MSEKENLEDKSLTKLELELKRLKELEKSKLEIEKLRTGNEKVKLAPNNTSITYNSFTDEPRQGRNVSRKLNNGTAKGGSMHDKQNMNNNEDIKAELTKITNKEEQNKMKQNFLRLNAIKMRHKMSWTR</sequence>
<feature type="compositionally biased region" description="Polar residues" evidence="1">
    <location>
        <begin position="64"/>
        <end position="74"/>
    </location>
</feature>
<gene>
    <name evidence="2" type="ORF">RhiirA4_454760</name>
</gene>
<organism evidence="2 3">
    <name type="scientific">Rhizophagus irregularis</name>
    <dbReference type="NCBI Taxonomy" id="588596"/>
    <lineage>
        <taxon>Eukaryota</taxon>
        <taxon>Fungi</taxon>
        <taxon>Fungi incertae sedis</taxon>
        <taxon>Mucoromycota</taxon>
        <taxon>Glomeromycotina</taxon>
        <taxon>Glomeromycetes</taxon>
        <taxon>Glomerales</taxon>
        <taxon>Glomeraceae</taxon>
        <taxon>Rhizophagus</taxon>
    </lineage>
</organism>
<proteinExistence type="predicted"/>
<protein>
    <submittedName>
        <fullName evidence="2">Uncharacterized protein</fullName>
    </submittedName>
</protein>
<dbReference type="AlphaFoldDB" id="A0A2I1G3R2"/>
<evidence type="ECO:0000313" key="2">
    <source>
        <dbReference type="EMBL" id="PKY41221.1"/>
    </source>
</evidence>
<evidence type="ECO:0000313" key="3">
    <source>
        <dbReference type="Proteomes" id="UP000234323"/>
    </source>
</evidence>
<keyword evidence="3" id="KW-1185">Reference proteome</keyword>
<comment type="caution">
    <text evidence="2">The sequence shown here is derived from an EMBL/GenBank/DDBJ whole genome shotgun (WGS) entry which is preliminary data.</text>
</comment>
<accession>A0A2I1G3R2</accession>
<reference evidence="2 3" key="1">
    <citation type="submission" date="2015-10" db="EMBL/GenBank/DDBJ databases">
        <title>Genome analyses suggest a sexual origin of heterokaryosis in a supposedly ancient asexual fungus.</title>
        <authorList>
            <person name="Ropars J."/>
            <person name="Sedzielewska K."/>
            <person name="Noel J."/>
            <person name="Charron P."/>
            <person name="Farinelli L."/>
            <person name="Marton T."/>
            <person name="Kruger M."/>
            <person name="Pelin A."/>
            <person name="Brachmann A."/>
            <person name="Corradi N."/>
        </authorList>
    </citation>
    <scope>NUCLEOTIDE SEQUENCE [LARGE SCALE GENOMIC DNA]</scope>
    <source>
        <strain evidence="2 3">A4</strain>
    </source>
</reference>
<dbReference type="Proteomes" id="UP000234323">
    <property type="component" value="Unassembled WGS sequence"/>
</dbReference>